<dbReference type="RefSeq" id="WP_249282492.1">
    <property type="nucleotide sequence ID" value="NZ_JACRST010000005.1"/>
</dbReference>
<reference evidence="2" key="1">
    <citation type="submission" date="2020-08" db="EMBL/GenBank/DDBJ databases">
        <title>Genome public.</title>
        <authorList>
            <person name="Liu C."/>
            <person name="Sun Q."/>
        </authorList>
    </citation>
    <scope>NUCLEOTIDE SEQUENCE</scope>
    <source>
        <strain evidence="2">NSJ-31</strain>
    </source>
</reference>
<keyword evidence="1" id="KW-1133">Transmembrane helix</keyword>
<protein>
    <recommendedName>
        <fullName evidence="4">NTF2-like N-terminal transpeptidase domain-containing protein</fullName>
    </recommendedName>
</protein>
<evidence type="ECO:0000313" key="3">
    <source>
        <dbReference type="Proteomes" id="UP000653127"/>
    </source>
</evidence>
<gene>
    <name evidence="2" type="ORF">H8711_05630</name>
</gene>
<name>A0A926DW14_9FIRM</name>
<organism evidence="2 3">
    <name type="scientific">Ligaoa zhengdingensis</name>
    <dbReference type="NCBI Taxonomy" id="2763658"/>
    <lineage>
        <taxon>Bacteria</taxon>
        <taxon>Bacillati</taxon>
        <taxon>Bacillota</taxon>
        <taxon>Clostridia</taxon>
        <taxon>Eubacteriales</taxon>
        <taxon>Oscillospiraceae</taxon>
        <taxon>Ligaoa</taxon>
    </lineage>
</organism>
<accession>A0A926DW14</accession>
<dbReference type="AlphaFoldDB" id="A0A926DW14"/>
<dbReference type="Proteomes" id="UP000653127">
    <property type="component" value="Unassembled WGS sequence"/>
</dbReference>
<keyword evidence="3" id="KW-1185">Reference proteome</keyword>
<keyword evidence="1" id="KW-0812">Transmembrane</keyword>
<feature type="transmembrane region" description="Helical" evidence="1">
    <location>
        <begin position="12"/>
        <end position="37"/>
    </location>
</feature>
<evidence type="ECO:0008006" key="4">
    <source>
        <dbReference type="Google" id="ProtNLM"/>
    </source>
</evidence>
<comment type="caution">
    <text evidence="2">The sequence shown here is derived from an EMBL/GenBank/DDBJ whole genome shotgun (WGS) entry which is preliminary data.</text>
</comment>
<dbReference type="PROSITE" id="PS51257">
    <property type="entry name" value="PROKAR_LIPOPROTEIN"/>
    <property type="match status" value="1"/>
</dbReference>
<proteinExistence type="predicted"/>
<sequence>MTEHAIKHKNQYAFLFILGGCFLALLCGVTGFLVWLWGSLEDYELTTPQAALRRYAACMAAGDEDAIYEMSGFVPDAFNDREDYFAYLKSRFSGDWSSATFSKTASGEGDIPCYEVYFGDWCAGALELYPAAEGSTHGYAWEARAVLEYSDPFEIEAPAGAVVLVNGKKLSEEARTQVSIPVAAYEGVQPEELIPTVTQYRVGGLLREAQISAIWNGESCAVEKESSGDGERYTVRSYCSGEKEQQARELISAAAHAYAAYITQDAAFGTLQQYLYTDTEFYRAVRNFYNGYYNAHDSYEFRNEQIGELMEYSEDDFTGTISFDYVVKSGARVNVYPSSYQVSFLKIDGQWKLVNLITQ</sequence>
<dbReference type="EMBL" id="JACRST010000005">
    <property type="protein sequence ID" value="MBC8546413.1"/>
    <property type="molecule type" value="Genomic_DNA"/>
</dbReference>
<keyword evidence="1" id="KW-0472">Membrane</keyword>
<evidence type="ECO:0000313" key="2">
    <source>
        <dbReference type="EMBL" id="MBC8546413.1"/>
    </source>
</evidence>
<evidence type="ECO:0000256" key="1">
    <source>
        <dbReference type="SAM" id="Phobius"/>
    </source>
</evidence>